<dbReference type="InterPro" id="IPR049326">
    <property type="entry name" value="Rhodopsin_dom_fungi"/>
</dbReference>
<dbReference type="OrthoDB" id="10017208at2759"/>
<comment type="caution">
    <text evidence="8">The sequence shown here is derived from an EMBL/GenBank/DDBJ whole genome shotgun (WGS) entry which is preliminary data.</text>
</comment>
<feature type="transmembrane region" description="Helical" evidence="6">
    <location>
        <begin position="107"/>
        <end position="128"/>
    </location>
</feature>
<feature type="domain" description="Rhodopsin" evidence="7">
    <location>
        <begin position="50"/>
        <end position="140"/>
    </location>
</feature>
<evidence type="ECO:0000256" key="4">
    <source>
        <dbReference type="ARBA" id="ARBA00023136"/>
    </source>
</evidence>
<evidence type="ECO:0000256" key="2">
    <source>
        <dbReference type="ARBA" id="ARBA00022692"/>
    </source>
</evidence>
<feature type="transmembrane region" description="Helical" evidence="6">
    <location>
        <begin position="140"/>
        <end position="159"/>
    </location>
</feature>
<evidence type="ECO:0000256" key="3">
    <source>
        <dbReference type="ARBA" id="ARBA00022989"/>
    </source>
</evidence>
<dbReference type="Proteomes" id="UP000664132">
    <property type="component" value="Unassembled WGS sequence"/>
</dbReference>
<organism evidence="8 9">
    <name type="scientific">Cadophora malorum</name>
    <dbReference type="NCBI Taxonomy" id="108018"/>
    <lineage>
        <taxon>Eukaryota</taxon>
        <taxon>Fungi</taxon>
        <taxon>Dikarya</taxon>
        <taxon>Ascomycota</taxon>
        <taxon>Pezizomycotina</taxon>
        <taxon>Leotiomycetes</taxon>
        <taxon>Helotiales</taxon>
        <taxon>Ploettnerulaceae</taxon>
        <taxon>Cadophora</taxon>
    </lineage>
</organism>
<dbReference type="EMBL" id="JAFJYH010000196">
    <property type="protein sequence ID" value="KAG4416136.1"/>
    <property type="molecule type" value="Genomic_DNA"/>
</dbReference>
<feature type="transmembrane region" description="Helical" evidence="6">
    <location>
        <begin position="66"/>
        <end position="87"/>
    </location>
</feature>
<keyword evidence="2 6" id="KW-0812">Transmembrane</keyword>
<dbReference type="Pfam" id="PF20684">
    <property type="entry name" value="Fung_rhodopsin"/>
    <property type="match status" value="1"/>
</dbReference>
<keyword evidence="3 6" id="KW-1133">Transmembrane helix</keyword>
<protein>
    <recommendedName>
        <fullName evidence="7">Rhodopsin domain-containing protein</fullName>
    </recommendedName>
</protein>
<feature type="transmembrane region" description="Helical" evidence="6">
    <location>
        <begin position="33"/>
        <end position="54"/>
    </location>
</feature>
<evidence type="ECO:0000313" key="8">
    <source>
        <dbReference type="EMBL" id="KAG4416136.1"/>
    </source>
</evidence>
<evidence type="ECO:0000256" key="1">
    <source>
        <dbReference type="ARBA" id="ARBA00004141"/>
    </source>
</evidence>
<dbReference type="AlphaFoldDB" id="A0A8H7TC64"/>
<comment type="subcellular location">
    <subcellularLocation>
        <location evidence="1">Membrane</location>
        <topology evidence="1">Multi-pass membrane protein</topology>
    </subcellularLocation>
</comment>
<dbReference type="GO" id="GO:0016020">
    <property type="term" value="C:membrane"/>
    <property type="evidence" value="ECO:0007669"/>
    <property type="project" value="UniProtKB-SubCell"/>
</dbReference>
<name>A0A8H7TC64_9HELO</name>
<proteinExistence type="inferred from homology"/>
<gene>
    <name evidence="8" type="ORF">IFR04_010718</name>
</gene>
<evidence type="ECO:0000259" key="7">
    <source>
        <dbReference type="Pfam" id="PF20684"/>
    </source>
</evidence>
<dbReference type="InterPro" id="IPR052337">
    <property type="entry name" value="SAT4-like"/>
</dbReference>
<evidence type="ECO:0000256" key="5">
    <source>
        <dbReference type="ARBA" id="ARBA00038359"/>
    </source>
</evidence>
<evidence type="ECO:0000313" key="9">
    <source>
        <dbReference type="Proteomes" id="UP000664132"/>
    </source>
</evidence>
<feature type="transmembrane region" description="Helical" evidence="6">
    <location>
        <begin position="179"/>
        <end position="197"/>
    </location>
</feature>
<comment type="similarity">
    <text evidence="5">Belongs to the SAT4 family.</text>
</comment>
<dbReference type="PANTHER" id="PTHR33048">
    <property type="entry name" value="PTH11-LIKE INTEGRAL MEMBRANE PROTEIN (AFU_ORTHOLOGUE AFUA_5G11245)"/>
    <property type="match status" value="1"/>
</dbReference>
<dbReference type="PANTHER" id="PTHR33048:SF47">
    <property type="entry name" value="INTEGRAL MEMBRANE PROTEIN-RELATED"/>
    <property type="match status" value="1"/>
</dbReference>
<reference evidence="8" key="1">
    <citation type="submission" date="2021-02" db="EMBL/GenBank/DDBJ databases">
        <title>Genome sequence Cadophora malorum strain M34.</title>
        <authorList>
            <person name="Stefanovic E."/>
            <person name="Vu D."/>
            <person name="Scully C."/>
            <person name="Dijksterhuis J."/>
            <person name="Roader J."/>
            <person name="Houbraken J."/>
        </authorList>
    </citation>
    <scope>NUCLEOTIDE SEQUENCE</scope>
    <source>
        <strain evidence="8">M34</strain>
    </source>
</reference>
<evidence type="ECO:0000256" key="6">
    <source>
        <dbReference type="SAM" id="Phobius"/>
    </source>
</evidence>
<keyword evidence="4 6" id="KW-0472">Membrane</keyword>
<accession>A0A8H7TC64</accession>
<keyword evidence="9" id="KW-1185">Reference proteome</keyword>
<sequence>MGNRIDPNFPAFFKASIDLAASQDLSESQAKAILIPSLVFIVLAVVLVALRFLLRFARDAPFALDDWLILVALFVLGGTFAILIQMIQNGLGRHRGSLKQANAEQLSKFLLLADIAYVINITVTKLSILSMYYRIFPVRMFISGCFFVGASIYRFIAFWNLDMRDLSYTASLACTYSMIELSSGVILACLPTMYPLVRRIISKSKGKELLELEQDKSSIFQTTRRSLRSPTSYTLKMVDSHELDGQSRFQIPNVRQKKVESEDIEEQRTQVMRLVK</sequence>